<keyword evidence="3" id="KW-1185">Reference proteome</keyword>
<proteinExistence type="predicted"/>
<sequence length="51" mass="5731">MTKKTADHASSLKPGKGDRKASPVPQNNRLTQQTRKQLGKHYANKYHTVRG</sequence>
<evidence type="ECO:0000256" key="1">
    <source>
        <dbReference type="SAM" id="MobiDB-lite"/>
    </source>
</evidence>
<organism evidence="2 3">
    <name type="scientific">Defluviicoccus vanus</name>
    <dbReference type="NCBI Taxonomy" id="111831"/>
    <lineage>
        <taxon>Bacteria</taxon>
        <taxon>Pseudomonadati</taxon>
        <taxon>Pseudomonadota</taxon>
        <taxon>Alphaproteobacteria</taxon>
        <taxon>Rhodospirillales</taxon>
        <taxon>Rhodospirillaceae</taxon>
        <taxon>Defluviicoccus</taxon>
    </lineage>
</organism>
<evidence type="ECO:0000313" key="2">
    <source>
        <dbReference type="EMBL" id="QNT68671.1"/>
    </source>
</evidence>
<dbReference type="KEGG" id="dvn:HQ394_03925"/>
<name>A0A7H1MYY5_9PROT</name>
<evidence type="ECO:0000313" key="3">
    <source>
        <dbReference type="Proteomes" id="UP000516369"/>
    </source>
</evidence>
<dbReference type="RefSeq" id="WP_190262106.1">
    <property type="nucleotide sequence ID" value="NZ_CP053923.1"/>
</dbReference>
<feature type="compositionally biased region" description="Basic residues" evidence="1">
    <location>
        <begin position="37"/>
        <end position="51"/>
    </location>
</feature>
<protein>
    <submittedName>
        <fullName evidence="2">Uncharacterized protein</fullName>
    </submittedName>
</protein>
<dbReference type="AlphaFoldDB" id="A0A7H1MYY5"/>
<dbReference type="Proteomes" id="UP000516369">
    <property type="component" value="Chromosome"/>
</dbReference>
<dbReference type="EMBL" id="CP053923">
    <property type="protein sequence ID" value="QNT68671.1"/>
    <property type="molecule type" value="Genomic_DNA"/>
</dbReference>
<feature type="compositionally biased region" description="Polar residues" evidence="1">
    <location>
        <begin position="24"/>
        <end position="36"/>
    </location>
</feature>
<accession>A0A7H1MYY5</accession>
<gene>
    <name evidence="2" type="ORF">HQ394_03925</name>
</gene>
<feature type="region of interest" description="Disordered" evidence="1">
    <location>
        <begin position="1"/>
        <end position="51"/>
    </location>
</feature>
<reference evidence="2 3" key="1">
    <citation type="submission" date="2020-05" db="EMBL/GenBank/DDBJ databases">
        <title>Complete closed genome sequence of Defluviicoccus vanus.</title>
        <authorList>
            <person name="Bessarab I."/>
            <person name="Arumugam K."/>
            <person name="Maszenan A.M."/>
            <person name="Seviour R.J."/>
            <person name="Williams R.B."/>
        </authorList>
    </citation>
    <scope>NUCLEOTIDE SEQUENCE [LARGE SCALE GENOMIC DNA]</scope>
    <source>
        <strain evidence="2 3">Ben 114</strain>
    </source>
</reference>